<dbReference type="InterPro" id="IPR010499">
    <property type="entry name" value="AraC_E-bd"/>
</dbReference>
<accession>A0A370XBM8</accession>
<name>A0A370XBM8_9GAMM</name>
<dbReference type="SUPFAM" id="SSF55136">
    <property type="entry name" value="Probable bacterial effector-binding domain"/>
    <property type="match status" value="1"/>
</dbReference>
<dbReference type="InterPro" id="IPR011256">
    <property type="entry name" value="Reg_factor_effector_dom_sf"/>
</dbReference>
<sequence>MDVEETKIAVLEHRGDPNHLGDSIRTFIAWRKQNHLHPSRYATFNILYDDPEEVAAGEYRFDLCVAVDRDIEPNAFGIVGKIIPAGRCAVLRHIGSDDTLRQSISYLYAKWLPQSGEEPRNFPLYLQRVRFFPDVAEHEAVTDIFLPLK</sequence>
<evidence type="ECO:0000259" key="1">
    <source>
        <dbReference type="SMART" id="SM00871"/>
    </source>
</evidence>
<dbReference type="Pfam" id="PF06445">
    <property type="entry name" value="GyrI-like"/>
    <property type="match status" value="1"/>
</dbReference>
<keyword evidence="3" id="KW-1185">Reference proteome</keyword>
<dbReference type="AlphaFoldDB" id="A0A370XBM8"/>
<dbReference type="InterPro" id="IPR029442">
    <property type="entry name" value="GyrI-like"/>
</dbReference>
<proteinExistence type="predicted"/>
<dbReference type="PANTHER" id="PTHR40055:SF1">
    <property type="entry name" value="TRANSCRIPTIONAL REGULATOR YGIV-RELATED"/>
    <property type="match status" value="1"/>
</dbReference>
<dbReference type="Gene3D" id="3.20.80.10">
    <property type="entry name" value="Regulatory factor, effector binding domain"/>
    <property type="match status" value="1"/>
</dbReference>
<feature type="domain" description="AraC effector-binding" evidence="1">
    <location>
        <begin position="1"/>
        <end position="149"/>
    </location>
</feature>
<evidence type="ECO:0000313" key="3">
    <source>
        <dbReference type="Proteomes" id="UP000255334"/>
    </source>
</evidence>
<dbReference type="SMART" id="SM00871">
    <property type="entry name" value="AraC_E_bind"/>
    <property type="match status" value="1"/>
</dbReference>
<reference evidence="2 3" key="1">
    <citation type="submission" date="2018-07" db="EMBL/GenBank/DDBJ databases">
        <title>Dyella monticola sp. nov. and Dyella psychrodurans sp. nov. isolated from monsoon evergreen broad-leaved forest soil of Dinghu Mountain, China.</title>
        <authorList>
            <person name="Gao Z."/>
            <person name="Qiu L."/>
        </authorList>
    </citation>
    <scope>NUCLEOTIDE SEQUENCE [LARGE SCALE GENOMIC DNA]</scope>
    <source>
        <strain evidence="2 3">4MSK11</strain>
    </source>
</reference>
<dbReference type="EMBL" id="QRBF01000001">
    <property type="protein sequence ID" value="RDS85796.1"/>
    <property type="molecule type" value="Genomic_DNA"/>
</dbReference>
<dbReference type="InterPro" id="IPR050908">
    <property type="entry name" value="SmbC-like"/>
</dbReference>
<dbReference type="OrthoDB" id="282744at2"/>
<protein>
    <recommendedName>
        <fullName evidence="1">AraC effector-binding domain-containing protein</fullName>
    </recommendedName>
</protein>
<dbReference type="Proteomes" id="UP000255334">
    <property type="component" value="Unassembled WGS sequence"/>
</dbReference>
<organism evidence="2 3">
    <name type="scientific">Dyella psychrodurans</name>
    <dbReference type="NCBI Taxonomy" id="1927960"/>
    <lineage>
        <taxon>Bacteria</taxon>
        <taxon>Pseudomonadati</taxon>
        <taxon>Pseudomonadota</taxon>
        <taxon>Gammaproteobacteria</taxon>
        <taxon>Lysobacterales</taxon>
        <taxon>Rhodanobacteraceae</taxon>
        <taxon>Dyella</taxon>
    </lineage>
</organism>
<gene>
    <name evidence="2" type="ORF">DWU99_00530</name>
</gene>
<comment type="caution">
    <text evidence="2">The sequence shown here is derived from an EMBL/GenBank/DDBJ whole genome shotgun (WGS) entry which is preliminary data.</text>
</comment>
<evidence type="ECO:0000313" key="2">
    <source>
        <dbReference type="EMBL" id="RDS85796.1"/>
    </source>
</evidence>
<dbReference type="PANTHER" id="PTHR40055">
    <property type="entry name" value="TRANSCRIPTIONAL REGULATOR YGIV-RELATED"/>
    <property type="match status" value="1"/>
</dbReference>